<feature type="domain" description="Amidohydrolase-related" evidence="10">
    <location>
        <begin position="63"/>
        <end position="421"/>
    </location>
</feature>
<evidence type="ECO:0000256" key="3">
    <source>
        <dbReference type="ARBA" id="ARBA00012781"/>
    </source>
</evidence>
<dbReference type="Proteomes" id="UP000747542">
    <property type="component" value="Unassembled WGS sequence"/>
</dbReference>
<dbReference type="Gene3D" id="3.20.20.140">
    <property type="entry name" value="Metal-dependent hydrolases"/>
    <property type="match status" value="1"/>
</dbReference>
<dbReference type="SUPFAM" id="SSF51338">
    <property type="entry name" value="Composite domain of metallo-dependent hydrolases"/>
    <property type="match status" value="1"/>
</dbReference>
<dbReference type="FunFam" id="3.20.20.140:FF:000022">
    <property type="entry name" value="Guanine deaminase"/>
    <property type="match status" value="1"/>
</dbReference>
<evidence type="ECO:0000256" key="6">
    <source>
        <dbReference type="ARBA" id="ARBA00022801"/>
    </source>
</evidence>
<dbReference type="Gene3D" id="2.30.40.10">
    <property type="entry name" value="Urease, subunit C, domain 1"/>
    <property type="match status" value="1"/>
</dbReference>
<dbReference type="PANTHER" id="PTHR11271">
    <property type="entry name" value="GUANINE DEAMINASE"/>
    <property type="match status" value="1"/>
</dbReference>
<comment type="function">
    <text evidence="9">Catalyzes the hydrolytic deamination of guanine, producing xanthine and ammonia.</text>
</comment>
<dbReference type="InterPro" id="IPR014311">
    <property type="entry name" value="Guanine_deaminase"/>
</dbReference>
<evidence type="ECO:0000256" key="4">
    <source>
        <dbReference type="ARBA" id="ARBA00014514"/>
    </source>
</evidence>
<evidence type="ECO:0000313" key="11">
    <source>
        <dbReference type="EMBL" id="KAG7155145.1"/>
    </source>
</evidence>
<dbReference type="GO" id="GO:0006147">
    <property type="term" value="P:guanine catabolic process"/>
    <property type="evidence" value="ECO:0007669"/>
    <property type="project" value="UniProtKB-UniRule"/>
</dbReference>
<dbReference type="InterPro" id="IPR006680">
    <property type="entry name" value="Amidohydro-rel"/>
</dbReference>
<dbReference type="GO" id="GO:0008892">
    <property type="term" value="F:guanine deaminase activity"/>
    <property type="evidence" value="ECO:0007669"/>
    <property type="project" value="UniProtKB-UniRule"/>
</dbReference>
<evidence type="ECO:0000256" key="2">
    <source>
        <dbReference type="ARBA" id="ARBA00006745"/>
    </source>
</evidence>
<evidence type="ECO:0000313" key="12">
    <source>
        <dbReference type="Proteomes" id="UP000747542"/>
    </source>
</evidence>
<evidence type="ECO:0000256" key="9">
    <source>
        <dbReference type="RuleBase" id="RU366009"/>
    </source>
</evidence>
<keyword evidence="6 9" id="KW-0378">Hydrolase</keyword>
<comment type="pathway">
    <text evidence="1 9">Purine metabolism; guanine degradation; xanthine from guanine: step 1/1.</text>
</comment>
<dbReference type="Pfam" id="PF01979">
    <property type="entry name" value="Amidohydro_1"/>
    <property type="match status" value="1"/>
</dbReference>
<dbReference type="PANTHER" id="PTHR11271:SF6">
    <property type="entry name" value="GUANINE DEAMINASE"/>
    <property type="match status" value="1"/>
</dbReference>
<evidence type="ECO:0000256" key="5">
    <source>
        <dbReference type="ARBA" id="ARBA00022723"/>
    </source>
</evidence>
<accession>A0A8J5JBN8</accession>
<dbReference type="SUPFAM" id="SSF51556">
    <property type="entry name" value="Metallo-dependent hydrolases"/>
    <property type="match status" value="1"/>
</dbReference>
<keyword evidence="7 9" id="KW-0862">Zinc</keyword>
<evidence type="ECO:0000259" key="10">
    <source>
        <dbReference type="Pfam" id="PF01979"/>
    </source>
</evidence>
<protein>
    <recommendedName>
        <fullName evidence="4 9">Guanine deaminase</fullName>
        <shortName evidence="9">Guanase</shortName>
        <ecNumber evidence="3 9">3.5.4.3</ecNumber>
    </recommendedName>
    <alternativeName>
        <fullName evidence="9">Guanine aminohydrolase</fullName>
    </alternativeName>
</protein>
<dbReference type="AlphaFoldDB" id="A0A8J5JBN8"/>
<dbReference type="InterPro" id="IPR032466">
    <property type="entry name" value="Metal_Hydrolase"/>
</dbReference>
<proteinExistence type="inferred from homology"/>
<comment type="caution">
    <text evidence="11">The sequence shown here is derived from an EMBL/GenBank/DDBJ whole genome shotgun (WGS) entry which is preliminary data.</text>
</comment>
<sequence length="428" mass="47967">MKVFVGTFVHSTANTPMVILTDTALGIVNTKIAFIEAAEKLEQLKIDYGFTDSCIIYLTQSQFMMPGMVDTHIHASQLSNNGLKLDLPLLEWLESYTFPTEAMFSDLKVAQDIYPKVVERLLRNGTTTASYYSTLHLEASKFFAGLVHTKGQRALIGKVNMMVNCPAYYCEDSLEESLKDTEDFIQYVYNMQSPLIQPIITPRFAITCPTDQLKGLAKLAKKYSCHIQSHLCETKSEIEWIQELFPWSKSCTDVYDSTGLLGEKTIMAHCVWMKGTELERLKECNVGVAHCPNSNTSLCSGLCDVRKLLQQGIKVGLGTDCSGGYSPSILDSLRRALDVSRTLNMQHQDNHFLTLPEAFRLATLGGAQVVQMDDQIGNFMAGKEFDALLIDLEDTIEDKIQKFLYNGDDRNIIQVHVAGRCVINQQNH</sequence>
<comment type="cofactor">
    <cofactor evidence="9">
        <name>Zn(2+)</name>
        <dbReference type="ChEBI" id="CHEBI:29105"/>
    </cofactor>
    <text evidence="9">Binds 1 zinc ion per subunit.</text>
</comment>
<gene>
    <name evidence="11" type="primary">GDA-L2</name>
    <name evidence="11" type="ORF">Hamer_G020440</name>
</gene>
<dbReference type="GO" id="GO:0005829">
    <property type="term" value="C:cytosol"/>
    <property type="evidence" value="ECO:0007669"/>
    <property type="project" value="TreeGrafter"/>
</dbReference>
<keyword evidence="12" id="KW-1185">Reference proteome</keyword>
<dbReference type="UniPathway" id="UPA00603">
    <property type="reaction ID" value="UER00660"/>
</dbReference>
<dbReference type="GO" id="GO:0008270">
    <property type="term" value="F:zinc ion binding"/>
    <property type="evidence" value="ECO:0007669"/>
    <property type="project" value="UniProtKB-UniRule"/>
</dbReference>
<dbReference type="EC" id="3.5.4.3" evidence="3 9"/>
<dbReference type="NCBIfam" id="TIGR02967">
    <property type="entry name" value="guan_deamin"/>
    <property type="match status" value="1"/>
</dbReference>
<evidence type="ECO:0000256" key="7">
    <source>
        <dbReference type="ARBA" id="ARBA00022833"/>
    </source>
</evidence>
<dbReference type="InterPro" id="IPR051607">
    <property type="entry name" value="Metallo-dep_hydrolases"/>
</dbReference>
<keyword evidence="5 9" id="KW-0479">Metal-binding</keyword>
<dbReference type="EMBL" id="JAHLQT010043016">
    <property type="protein sequence ID" value="KAG7155145.1"/>
    <property type="molecule type" value="Genomic_DNA"/>
</dbReference>
<dbReference type="InterPro" id="IPR011059">
    <property type="entry name" value="Metal-dep_hydrolase_composite"/>
</dbReference>
<evidence type="ECO:0000256" key="8">
    <source>
        <dbReference type="ARBA" id="ARBA00051148"/>
    </source>
</evidence>
<name>A0A8J5JBN8_HOMAM</name>
<comment type="catalytic activity">
    <reaction evidence="8 9">
        <text>guanine + H2O + H(+) = xanthine + NH4(+)</text>
        <dbReference type="Rhea" id="RHEA:14665"/>
        <dbReference type="ChEBI" id="CHEBI:15377"/>
        <dbReference type="ChEBI" id="CHEBI:15378"/>
        <dbReference type="ChEBI" id="CHEBI:16235"/>
        <dbReference type="ChEBI" id="CHEBI:17712"/>
        <dbReference type="ChEBI" id="CHEBI:28938"/>
        <dbReference type="EC" id="3.5.4.3"/>
    </reaction>
</comment>
<evidence type="ECO:0000256" key="1">
    <source>
        <dbReference type="ARBA" id="ARBA00004984"/>
    </source>
</evidence>
<reference evidence="11" key="1">
    <citation type="journal article" date="2021" name="Sci. Adv.">
        <title>The American lobster genome reveals insights on longevity, neural, and immune adaptations.</title>
        <authorList>
            <person name="Polinski J.M."/>
            <person name="Zimin A.V."/>
            <person name="Clark K.F."/>
            <person name="Kohn A.B."/>
            <person name="Sadowski N."/>
            <person name="Timp W."/>
            <person name="Ptitsyn A."/>
            <person name="Khanna P."/>
            <person name="Romanova D.Y."/>
            <person name="Williams P."/>
            <person name="Greenwood S.J."/>
            <person name="Moroz L.L."/>
            <person name="Walt D.R."/>
            <person name="Bodnar A.G."/>
        </authorList>
    </citation>
    <scope>NUCLEOTIDE SEQUENCE</scope>
    <source>
        <strain evidence="11">GMGI-L3</strain>
    </source>
</reference>
<comment type="similarity">
    <text evidence="2 9">Belongs to the metallo-dependent hydrolases superfamily. ATZ/TRZ family.</text>
</comment>
<organism evidence="11 12">
    <name type="scientific">Homarus americanus</name>
    <name type="common">American lobster</name>
    <dbReference type="NCBI Taxonomy" id="6706"/>
    <lineage>
        <taxon>Eukaryota</taxon>
        <taxon>Metazoa</taxon>
        <taxon>Ecdysozoa</taxon>
        <taxon>Arthropoda</taxon>
        <taxon>Crustacea</taxon>
        <taxon>Multicrustacea</taxon>
        <taxon>Malacostraca</taxon>
        <taxon>Eumalacostraca</taxon>
        <taxon>Eucarida</taxon>
        <taxon>Decapoda</taxon>
        <taxon>Pleocyemata</taxon>
        <taxon>Astacidea</taxon>
        <taxon>Nephropoidea</taxon>
        <taxon>Nephropidae</taxon>
        <taxon>Homarus</taxon>
    </lineage>
</organism>